<feature type="compositionally biased region" description="Basic and acidic residues" evidence="5">
    <location>
        <begin position="854"/>
        <end position="873"/>
    </location>
</feature>
<dbReference type="Gene3D" id="2.10.110.10">
    <property type="entry name" value="Cysteine Rich Protein"/>
    <property type="match status" value="1"/>
</dbReference>
<dbReference type="EMBL" id="WKFB01000736">
    <property type="protein sequence ID" value="KAF6718417.1"/>
    <property type="molecule type" value="Genomic_DNA"/>
</dbReference>
<feature type="compositionally biased region" description="Polar residues" evidence="5">
    <location>
        <begin position="187"/>
        <end position="209"/>
    </location>
</feature>
<keyword evidence="2 4" id="KW-0862">Zinc</keyword>
<dbReference type="SUPFAM" id="SSF57716">
    <property type="entry name" value="Glucocorticoid receptor-like (DNA-binding domain)"/>
    <property type="match status" value="1"/>
</dbReference>
<feature type="compositionally biased region" description="Basic and acidic residues" evidence="5">
    <location>
        <begin position="411"/>
        <end position="422"/>
    </location>
</feature>
<gene>
    <name evidence="7" type="ORF">FQA47_019348</name>
</gene>
<dbReference type="AlphaFoldDB" id="A0A834BR37"/>
<evidence type="ECO:0000259" key="6">
    <source>
        <dbReference type="PROSITE" id="PS50023"/>
    </source>
</evidence>
<feature type="compositionally biased region" description="Basic and acidic residues" evidence="5">
    <location>
        <begin position="474"/>
        <end position="488"/>
    </location>
</feature>
<feature type="region of interest" description="Disordered" evidence="5">
    <location>
        <begin position="127"/>
        <end position="739"/>
    </location>
</feature>
<dbReference type="PANTHER" id="PTHR24206">
    <property type="entry name" value="OS06G0237300 PROTEIN"/>
    <property type="match status" value="1"/>
</dbReference>
<feature type="compositionally biased region" description="Polar residues" evidence="5">
    <location>
        <begin position="423"/>
        <end position="438"/>
    </location>
</feature>
<evidence type="ECO:0000256" key="3">
    <source>
        <dbReference type="ARBA" id="ARBA00023038"/>
    </source>
</evidence>
<dbReference type="Pfam" id="PF00412">
    <property type="entry name" value="LIM"/>
    <property type="match status" value="1"/>
</dbReference>
<evidence type="ECO:0000313" key="7">
    <source>
        <dbReference type="EMBL" id="KAF6718417.1"/>
    </source>
</evidence>
<dbReference type="GO" id="GO:0046872">
    <property type="term" value="F:metal ion binding"/>
    <property type="evidence" value="ECO:0007669"/>
    <property type="project" value="UniProtKB-KW"/>
</dbReference>
<keyword evidence="1 4" id="KW-0479">Metal-binding</keyword>
<feature type="compositionally biased region" description="Polar residues" evidence="5">
    <location>
        <begin position="499"/>
        <end position="509"/>
    </location>
</feature>
<evidence type="ECO:0000256" key="2">
    <source>
        <dbReference type="ARBA" id="ARBA00022833"/>
    </source>
</evidence>
<feature type="region of interest" description="Disordered" evidence="5">
    <location>
        <begin position="753"/>
        <end position="935"/>
    </location>
</feature>
<organism evidence="7 8">
    <name type="scientific">Oryzias melastigma</name>
    <name type="common">Marine medaka</name>
    <dbReference type="NCBI Taxonomy" id="30732"/>
    <lineage>
        <taxon>Eukaryota</taxon>
        <taxon>Metazoa</taxon>
        <taxon>Chordata</taxon>
        <taxon>Craniata</taxon>
        <taxon>Vertebrata</taxon>
        <taxon>Euteleostomi</taxon>
        <taxon>Actinopterygii</taxon>
        <taxon>Neopterygii</taxon>
        <taxon>Teleostei</taxon>
        <taxon>Neoteleostei</taxon>
        <taxon>Acanthomorphata</taxon>
        <taxon>Ovalentaria</taxon>
        <taxon>Atherinomorphae</taxon>
        <taxon>Beloniformes</taxon>
        <taxon>Adrianichthyidae</taxon>
        <taxon>Oryziinae</taxon>
        <taxon>Oryzias</taxon>
    </lineage>
</organism>
<feature type="compositionally biased region" description="Basic and acidic residues" evidence="5">
    <location>
        <begin position="726"/>
        <end position="739"/>
    </location>
</feature>
<proteinExistence type="predicted"/>
<feature type="compositionally biased region" description="Polar residues" evidence="5">
    <location>
        <begin position="280"/>
        <end position="299"/>
    </location>
</feature>
<evidence type="ECO:0000313" key="8">
    <source>
        <dbReference type="Proteomes" id="UP000646548"/>
    </source>
</evidence>
<feature type="compositionally biased region" description="Basic and acidic residues" evidence="5">
    <location>
        <begin position="312"/>
        <end position="340"/>
    </location>
</feature>
<evidence type="ECO:0000256" key="1">
    <source>
        <dbReference type="ARBA" id="ARBA00022723"/>
    </source>
</evidence>
<feature type="domain" description="LIM zinc-binding" evidence="6">
    <location>
        <begin position="1"/>
        <end position="60"/>
    </location>
</feature>
<feature type="compositionally biased region" description="Polar residues" evidence="5">
    <location>
        <begin position="364"/>
        <end position="381"/>
    </location>
</feature>
<evidence type="ECO:0000256" key="5">
    <source>
        <dbReference type="SAM" id="MobiDB-lite"/>
    </source>
</evidence>
<feature type="compositionally biased region" description="Basic and acidic residues" evidence="5">
    <location>
        <begin position="620"/>
        <end position="667"/>
    </location>
</feature>
<dbReference type="Proteomes" id="UP000646548">
    <property type="component" value="Unassembled WGS sequence"/>
</dbReference>
<dbReference type="PROSITE" id="PS50023">
    <property type="entry name" value="LIM_DOMAIN_2"/>
    <property type="match status" value="1"/>
</dbReference>
<reference evidence="7" key="1">
    <citation type="journal article" name="BMC Genomics">
        <title>Long-read sequencing and de novo genome assembly of marine medaka (Oryzias melastigma).</title>
        <authorList>
            <person name="Liang P."/>
            <person name="Saqib H.S.A."/>
            <person name="Ni X."/>
            <person name="Shen Y."/>
        </authorList>
    </citation>
    <scope>NUCLEOTIDE SEQUENCE</scope>
    <source>
        <strain evidence="7">Bigg-433</strain>
    </source>
</reference>
<dbReference type="SMART" id="SM00132">
    <property type="entry name" value="LIM"/>
    <property type="match status" value="1"/>
</dbReference>
<evidence type="ECO:0000256" key="4">
    <source>
        <dbReference type="PROSITE-ProRule" id="PRU00125"/>
    </source>
</evidence>
<keyword evidence="3 4" id="KW-0440">LIM domain</keyword>
<protein>
    <submittedName>
        <fullName evidence="7">Xin actin-binding repeat-containing protein 2</fullName>
    </submittedName>
</protein>
<feature type="compositionally biased region" description="Polar residues" evidence="5">
    <location>
        <begin position="911"/>
        <end position="921"/>
    </location>
</feature>
<comment type="caution">
    <text evidence="7">The sequence shown here is derived from an EMBL/GenBank/DDBJ whole genome shotgun (WGS) entry which is preliminary data.</text>
</comment>
<accession>A0A834BR37</accession>
<dbReference type="InterPro" id="IPR001781">
    <property type="entry name" value="Znf_LIM"/>
</dbReference>
<name>A0A834BR37_ORYME</name>
<feature type="compositionally biased region" description="Polar residues" evidence="5">
    <location>
        <begin position="793"/>
        <end position="838"/>
    </location>
</feature>
<sequence length="1213" mass="132753">MCSACLTPVYPMEKMVANKLTLHHRCFSCKYCKKKLSIHNYSSLHGEFYCISHYKQLFKRKGNYDEAFGHIPLKDRWVNKNKVADEPDARSPFKKTKNYLNHSAEAIVAKSTARELENKSGVDAKGKLKISWPPEKKNTGVSSSQRSHVSERKPETDKKAVGRINSEQWKSEIVQNRVEMRDKQVKEQSQPQGFSSSERLPSKKPNLSSGARKLAHIQDTITARAPEKLISVINQSKDQTKVSPKPSNTPTSNRSDKSKGKKSVHFAPNIEVAQSEETHQLNSEGNIETIPHESNQVDESNNKAKIGINSHTEIEASNEKPENKNYEAKEEKPNKEKEAEVQSSQEIPQEDKVSLTGFTEEADSSLNSPNICSAQSITNQKEPPETDVSVKPNDTQRSDNVKVAQISARNQAKEMDSHDKNENQQQTHNSTQDKPNSIDQKKPLPRTNSRTKLGSLPKGKSPLSKLFTSSGNDKTSKVEPKDAKKPDAKLSSGLFGKLFQSSSDTTKVSLQDKAQAKPNIASKNAEKESNVPKDEQIKKDVSKGASVEPDPGNLINKPDPPNLTGVIPSNPNPSNHPEIHPSGKDDSNLSAAHSFEPDPSNLAEAHPSKSNLPNLTEKPPSGKDKLSLAEAHLSKPDPSRINETHPSESDPSRLTEADPAKPDHPRLIEGNLPKPDPSNPTEDNLSELDSSNLTEAHSFEPDPSNIVEAHPSKTNLPNLTEIQPSGKEHSSLAEAHLSKPDLSSLTETYLFESDLSSVPETHPSRKDLSRITETHPSEPDPLRLTEVHLSKPDPSNLTEANPSELNSPNLTKAHSSGKDNSNITETLSKPDPTNLTEAKSSEKDYLNLTGGHCFEPHPFEKDQSNHTEIHPSENDPFNPTVKHPSEPDPSNLHLSHSSEHSIFDLLDEPSQRSLTEQNDNQTGKEKNSAGEESELQNSMATGIYADDPGVHLKHPPDNILINEPFNDNIFGEETSSALLSNVPNQINAENSHLKPNIQSIDQDEIKPNSQELLGLSNSSDLFDTPTLLPSSLTDTTVPGAASMKELSLFDSQVVRDPPAVSDSAPFKQDNSLDPFPSLNPMTDQSADFDLFSQNDLFSLPIVNAHNQPEASTSLFPDDIFGVSDSSRSVDAFPLLLSPPAPENSQGELLGSVAASPAAPSVPMDLFGDGMFTADIPPLSVAEPSAVNVDTLMMSENSTVGQQSESSWMDDLLG</sequence>
<feature type="compositionally biased region" description="Basic and acidic residues" evidence="5">
    <location>
        <begin position="148"/>
        <end position="160"/>
    </location>
</feature>
<feature type="compositionally biased region" description="Polar residues" evidence="5">
    <location>
        <begin position="679"/>
        <end position="695"/>
    </location>
</feature>
<feature type="compositionally biased region" description="Polar residues" evidence="5">
    <location>
        <begin position="232"/>
        <end position="253"/>
    </location>
</feature>
<feature type="compositionally biased region" description="Basic and acidic residues" evidence="5">
    <location>
        <begin position="762"/>
        <end position="791"/>
    </location>
</feature>
<feature type="compositionally biased region" description="Basic and acidic residues" evidence="5">
    <location>
        <begin position="524"/>
        <end position="542"/>
    </location>
</feature>
<feature type="compositionally biased region" description="Basic and acidic residues" evidence="5">
    <location>
        <begin position="577"/>
        <end position="587"/>
    </location>
</feature>
<feature type="compositionally biased region" description="Polar residues" evidence="5">
    <location>
        <begin position="712"/>
        <end position="723"/>
    </location>
</feature>